<protein>
    <submittedName>
        <fullName evidence="2">Uncharacterized protein</fullName>
    </submittedName>
</protein>
<feature type="region of interest" description="Disordered" evidence="1">
    <location>
        <begin position="1"/>
        <end position="21"/>
    </location>
</feature>
<dbReference type="EnsemblMetazoa" id="ACOM026422-RA">
    <property type="protein sequence ID" value="ACOM026422-PA.1"/>
    <property type="gene ID" value="ACOM026422"/>
</dbReference>
<organism evidence="2">
    <name type="scientific">Anopheles coluzzii</name>
    <name type="common">African malaria mosquito</name>
    <dbReference type="NCBI Taxonomy" id="1518534"/>
    <lineage>
        <taxon>Eukaryota</taxon>
        <taxon>Metazoa</taxon>
        <taxon>Ecdysozoa</taxon>
        <taxon>Arthropoda</taxon>
        <taxon>Hexapoda</taxon>
        <taxon>Insecta</taxon>
        <taxon>Pterygota</taxon>
        <taxon>Neoptera</taxon>
        <taxon>Endopterygota</taxon>
        <taxon>Diptera</taxon>
        <taxon>Nematocera</taxon>
        <taxon>Culicoidea</taxon>
        <taxon>Culicidae</taxon>
        <taxon>Anophelinae</taxon>
        <taxon>Anopheles</taxon>
    </lineage>
</organism>
<evidence type="ECO:0000313" key="2">
    <source>
        <dbReference type="EnsemblMetazoa" id="ACOM026422-PA.1"/>
    </source>
</evidence>
<dbReference type="PROSITE" id="PS51257">
    <property type="entry name" value="PROKAR_LIPOPROTEIN"/>
    <property type="match status" value="1"/>
</dbReference>
<dbReference type="Proteomes" id="UP000075882">
    <property type="component" value="Unassembled WGS sequence"/>
</dbReference>
<name>A0A8W7P7Q3_ANOCL</name>
<feature type="compositionally biased region" description="Low complexity" evidence="1">
    <location>
        <begin position="12"/>
        <end position="21"/>
    </location>
</feature>
<proteinExistence type="predicted"/>
<dbReference type="AlphaFoldDB" id="A0A8W7P7Q3"/>
<sequence>MGKTLMYFMPTSSSSSSSSSSYSCCMRIGDRIVSGQGKTASEKGEASHVLVSFTFTFMAVQKFEKWPWEEKEMFSVVWSVTNYFPGDAISAGSSKHTNTRKRPCY</sequence>
<accession>A0A8W7P7Q3</accession>
<reference evidence="2" key="1">
    <citation type="submission" date="2022-08" db="UniProtKB">
        <authorList>
            <consortium name="EnsemblMetazoa"/>
        </authorList>
    </citation>
    <scope>IDENTIFICATION</scope>
</reference>
<evidence type="ECO:0000256" key="1">
    <source>
        <dbReference type="SAM" id="MobiDB-lite"/>
    </source>
</evidence>